<dbReference type="GO" id="GO:0032040">
    <property type="term" value="C:small-subunit processome"/>
    <property type="evidence" value="ECO:0007669"/>
    <property type="project" value="EnsemblFungi"/>
</dbReference>
<evidence type="ECO:0000313" key="9">
    <source>
        <dbReference type="EMBL" id="AET38320.1"/>
    </source>
</evidence>
<keyword evidence="10" id="KW-1185">Reference proteome</keyword>
<accession>G8JQI7</accession>
<keyword evidence="6" id="KW-0539">Nucleus</keyword>
<name>G8JQI7_ERECY</name>
<dbReference type="STRING" id="931890.G8JQI7"/>
<comment type="subunit">
    <text evidence="3">Interacts with the 35S, 23S and 20S pre-rRNAs and with the U3 snoRNA.</text>
</comment>
<dbReference type="eggNOG" id="ENOG502S2IS">
    <property type="taxonomic scope" value="Eukaryota"/>
</dbReference>
<evidence type="ECO:0000256" key="5">
    <source>
        <dbReference type="ARBA" id="ARBA00022517"/>
    </source>
</evidence>
<dbReference type="EMBL" id="CP002498">
    <property type="protein sequence ID" value="AET38320.1"/>
    <property type="molecule type" value="Genomic_DNA"/>
</dbReference>
<evidence type="ECO:0000256" key="1">
    <source>
        <dbReference type="ARBA" id="ARBA00004604"/>
    </source>
</evidence>
<dbReference type="FunCoup" id="G8JQI7">
    <property type="interactions" value="267"/>
</dbReference>
<evidence type="ECO:0000256" key="2">
    <source>
        <dbReference type="ARBA" id="ARBA00011022"/>
    </source>
</evidence>
<dbReference type="OMA" id="PKAYLHQ"/>
<dbReference type="Proteomes" id="UP000006790">
    <property type="component" value="Chromosome 2"/>
</dbReference>
<dbReference type="InParanoid" id="G8JQI7"/>
<dbReference type="InterPro" id="IPR028160">
    <property type="entry name" value="Slx9-like"/>
</dbReference>
<evidence type="ECO:0000256" key="7">
    <source>
        <dbReference type="ARBA" id="ARBA00025083"/>
    </source>
</evidence>
<comment type="subcellular location">
    <subcellularLocation>
        <location evidence="1">Nucleus</location>
        <location evidence="1">Nucleolus</location>
    </subcellularLocation>
</comment>
<feature type="region of interest" description="Disordered" evidence="8">
    <location>
        <begin position="108"/>
        <end position="128"/>
    </location>
</feature>
<feature type="region of interest" description="Disordered" evidence="8">
    <location>
        <begin position="69"/>
        <end position="91"/>
    </location>
</feature>
<gene>
    <name evidence="9" type="ordered locus">Ecym_2607</name>
</gene>
<dbReference type="KEGG" id="erc:Ecym_2607"/>
<dbReference type="GO" id="GO:0030688">
    <property type="term" value="C:preribosome, small subunit precursor"/>
    <property type="evidence" value="ECO:0007669"/>
    <property type="project" value="EnsemblFungi"/>
</dbReference>
<evidence type="ECO:0000256" key="3">
    <source>
        <dbReference type="ARBA" id="ARBA00011523"/>
    </source>
</evidence>
<dbReference type="HOGENOM" id="CLU_1372424_0_0_1"/>
<dbReference type="GO" id="GO:0051880">
    <property type="term" value="F:G-quadruplex DNA binding"/>
    <property type="evidence" value="ECO:0007669"/>
    <property type="project" value="EnsemblFungi"/>
</dbReference>
<organism evidence="9 10">
    <name type="scientific">Eremothecium cymbalariae (strain CBS 270.75 / DBVPG 7215 / KCTC 17166 / NRRL Y-17582)</name>
    <name type="common">Yeast</name>
    <dbReference type="NCBI Taxonomy" id="931890"/>
    <lineage>
        <taxon>Eukaryota</taxon>
        <taxon>Fungi</taxon>
        <taxon>Dikarya</taxon>
        <taxon>Ascomycota</taxon>
        <taxon>Saccharomycotina</taxon>
        <taxon>Saccharomycetes</taxon>
        <taxon>Saccharomycetales</taxon>
        <taxon>Saccharomycetaceae</taxon>
        <taxon>Eremothecium</taxon>
    </lineage>
</organism>
<reference evidence="10" key="1">
    <citation type="journal article" date="2012" name="G3 (Bethesda)">
        <title>Pichia sorbitophila, an interspecies yeast hybrid reveals early steps of genome resolution following polyploidization.</title>
        <authorList>
            <person name="Leh Louis V."/>
            <person name="Despons L."/>
            <person name="Friedrich A."/>
            <person name="Martin T."/>
            <person name="Durrens P."/>
            <person name="Casaregola S."/>
            <person name="Neuveglise C."/>
            <person name="Fairhead C."/>
            <person name="Marck C."/>
            <person name="Cruz J.A."/>
            <person name="Straub M.L."/>
            <person name="Kugler V."/>
            <person name="Sacerdot C."/>
            <person name="Uzunov Z."/>
            <person name="Thierry A."/>
            <person name="Weiss S."/>
            <person name="Bleykasten C."/>
            <person name="De Montigny J."/>
            <person name="Jacques N."/>
            <person name="Jung P."/>
            <person name="Lemaire M."/>
            <person name="Mallet S."/>
            <person name="Morel G."/>
            <person name="Richard G.F."/>
            <person name="Sarkar A."/>
            <person name="Savel G."/>
            <person name="Schacherer J."/>
            <person name="Seret M.L."/>
            <person name="Talla E."/>
            <person name="Samson G."/>
            <person name="Jubin C."/>
            <person name="Poulain J."/>
            <person name="Vacherie B."/>
            <person name="Barbe V."/>
            <person name="Pelletier E."/>
            <person name="Sherman D.J."/>
            <person name="Westhof E."/>
            <person name="Weissenbach J."/>
            <person name="Baret P.V."/>
            <person name="Wincker P."/>
            <person name="Gaillardin C."/>
            <person name="Dujon B."/>
            <person name="Souciet J.L."/>
        </authorList>
    </citation>
    <scope>NUCLEOTIDE SEQUENCE [LARGE SCALE GENOMIC DNA]</scope>
    <source>
        <strain evidence="10">CBS 270.75 / DBVPG 7215 / KCTC 17166 / NRRL Y-17582</strain>
    </source>
</reference>
<dbReference type="GeneID" id="11470735"/>
<keyword evidence="5" id="KW-0690">Ribosome biogenesis</keyword>
<proteinExistence type="inferred from homology"/>
<dbReference type="OrthoDB" id="4068648at2759"/>
<evidence type="ECO:0000256" key="6">
    <source>
        <dbReference type="ARBA" id="ARBA00023242"/>
    </source>
</evidence>
<dbReference type="Pfam" id="PF15341">
    <property type="entry name" value="SLX9"/>
    <property type="match status" value="1"/>
</dbReference>
<evidence type="ECO:0000256" key="8">
    <source>
        <dbReference type="SAM" id="MobiDB-lite"/>
    </source>
</evidence>
<feature type="compositionally biased region" description="Polar residues" evidence="8">
    <location>
        <begin position="117"/>
        <end position="127"/>
    </location>
</feature>
<evidence type="ECO:0000313" key="10">
    <source>
        <dbReference type="Proteomes" id="UP000006790"/>
    </source>
</evidence>
<dbReference type="GO" id="GO:0000056">
    <property type="term" value="P:ribosomal small subunit export from nucleus"/>
    <property type="evidence" value="ECO:0007669"/>
    <property type="project" value="EnsemblFungi"/>
</dbReference>
<dbReference type="GO" id="GO:0000462">
    <property type="term" value="P:maturation of SSU-rRNA from tricistronic rRNA transcript (SSU-rRNA, 5.8S rRNA, LSU-rRNA)"/>
    <property type="evidence" value="ECO:0007669"/>
    <property type="project" value="EnsemblFungi"/>
</dbReference>
<sequence length="196" mass="22028">MVAKKRVQLRSKAANLRKNSLELGDAAEQQQFPPDPKAYLHQAREAKKEKQLNKSRSFLTKIREQANDNVGISKSALRRRKRKQRDDLKPKMQDLLLSLQDEGVLDKDGNVQDGSFGPSSTVTSIKKSSGYDGIHNVVAEESGTVPVKKNEPSMRTQRGAKLLAKNEAVRFAQVISDQGFKKDPFATLREVIKMRK</sequence>
<dbReference type="GO" id="GO:0030686">
    <property type="term" value="C:90S preribosome"/>
    <property type="evidence" value="ECO:0007669"/>
    <property type="project" value="EnsemblFungi"/>
</dbReference>
<dbReference type="RefSeq" id="XP_003645137.1">
    <property type="nucleotide sequence ID" value="XM_003645089.1"/>
</dbReference>
<comment type="function">
    <text evidence="7">Involved in ribosome biogenesis. Required for normal pre-rRNA processing in internal transcribed spacer 1 (ITS1). May be involved in the movements of the replication forks.</text>
</comment>
<dbReference type="AlphaFoldDB" id="G8JQI7"/>
<evidence type="ECO:0000256" key="4">
    <source>
        <dbReference type="ARBA" id="ARBA00021321"/>
    </source>
</evidence>
<protein>
    <recommendedName>
        <fullName evidence="4">Ribosome biogenesis protein SLX9</fullName>
    </recommendedName>
</protein>
<comment type="similarity">
    <text evidence="2">Belongs to the SLX9 family.</text>
</comment>